<dbReference type="EMBL" id="SGVY01000003">
    <property type="protein sequence ID" value="TFH84359.1"/>
    <property type="molecule type" value="Genomic_DNA"/>
</dbReference>
<organism evidence="14 15">
    <name type="scientific">Segatella hominis</name>
    <dbReference type="NCBI Taxonomy" id="2518605"/>
    <lineage>
        <taxon>Bacteria</taxon>
        <taxon>Pseudomonadati</taxon>
        <taxon>Bacteroidota</taxon>
        <taxon>Bacteroidia</taxon>
        <taxon>Bacteroidales</taxon>
        <taxon>Prevotellaceae</taxon>
        <taxon>Segatella</taxon>
    </lineage>
</organism>
<comment type="similarity">
    <text evidence="10 11">Belongs to the TonB-dependent receptor family.</text>
</comment>
<dbReference type="SUPFAM" id="SSF49464">
    <property type="entry name" value="Carboxypeptidase regulatory domain-like"/>
    <property type="match status" value="1"/>
</dbReference>
<dbReference type="GO" id="GO:0009279">
    <property type="term" value="C:cell outer membrane"/>
    <property type="evidence" value="ECO:0007669"/>
    <property type="project" value="UniProtKB-SubCell"/>
</dbReference>
<dbReference type="InterPro" id="IPR032508">
    <property type="entry name" value="FecR_C"/>
</dbReference>
<dbReference type="AlphaFoldDB" id="A0A4Y8VUS6"/>
<feature type="chain" id="PRO_5021230721" evidence="12">
    <location>
        <begin position="27"/>
        <end position="1140"/>
    </location>
</feature>
<dbReference type="RefSeq" id="WP_134842578.1">
    <property type="nucleotide sequence ID" value="NZ_SGVY01000003.1"/>
</dbReference>
<dbReference type="InterPro" id="IPR037066">
    <property type="entry name" value="Plug_dom_sf"/>
</dbReference>
<keyword evidence="4" id="KW-0410">Iron transport</keyword>
<protein>
    <submittedName>
        <fullName evidence="14">SusC/RagA family TonB-linked outer membrane protein</fullName>
    </submittedName>
</protein>
<dbReference type="InterPro" id="IPR023996">
    <property type="entry name" value="TonB-dep_OMP_SusC/RagA"/>
</dbReference>
<evidence type="ECO:0000256" key="3">
    <source>
        <dbReference type="ARBA" id="ARBA00022452"/>
    </source>
</evidence>
<dbReference type="Gene3D" id="2.60.40.1120">
    <property type="entry name" value="Carboxypeptidase-like, regulatory domain"/>
    <property type="match status" value="1"/>
</dbReference>
<dbReference type="PROSITE" id="PS52016">
    <property type="entry name" value="TONB_DEPENDENT_REC_3"/>
    <property type="match status" value="1"/>
</dbReference>
<dbReference type="InterPro" id="IPR008969">
    <property type="entry name" value="CarboxyPept-like_regulatory"/>
</dbReference>
<keyword evidence="15" id="KW-1185">Reference proteome</keyword>
<dbReference type="GeneID" id="302994051"/>
<feature type="signal peptide" evidence="12">
    <location>
        <begin position="1"/>
        <end position="26"/>
    </location>
</feature>
<dbReference type="Proteomes" id="UP000297872">
    <property type="component" value="Unassembled WGS sequence"/>
</dbReference>
<dbReference type="Pfam" id="PF13715">
    <property type="entry name" value="CarbopepD_reg_2"/>
    <property type="match status" value="1"/>
</dbReference>
<keyword evidence="12" id="KW-0732">Signal</keyword>
<proteinExistence type="inferred from homology"/>
<feature type="domain" description="Secretin/TonB short N-terminal" evidence="13">
    <location>
        <begin position="57"/>
        <end position="105"/>
    </location>
</feature>
<evidence type="ECO:0000259" key="13">
    <source>
        <dbReference type="SMART" id="SM00965"/>
    </source>
</evidence>
<comment type="subcellular location">
    <subcellularLocation>
        <location evidence="1 10">Cell outer membrane</location>
        <topology evidence="1 10">Multi-pass membrane protein</topology>
    </subcellularLocation>
</comment>
<evidence type="ECO:0000256" key="5">
    <source>
        <dbReference type="ARBA" id="ARBA00022692"/>
    </source>
</evidence>
<dbReference type="InterPro" id="IPR039426">
    <property type="entry name" value="TonB-dep_rcpt-like"/>
</dbReference>
<keyword evidence="3 10" id="KW-1134">Transmembrane beta strand</keyword>
<reference evidence="14 15" key="1">
    <citation type="submission" date="2019-02" db="EMBL/GenBank/DDBJ databases">
        <title>Draft Genome Sequence of the Prevotella sp. BCRC 81118, Isolated from Human Feces.</title>
        <authorList>
            <person name="Huang C.-H."/>
        </authorList>
    </citation>
    <scope>NUCLEOTIDE SEQUENCE [LARGE SCALE GENOMIC DNA]</scope>
    <source>
        <strain evidence="14 15">BCRC 81118</strain>
    </source>
</reference>
<evidence type="ECO:0000256" key="1">
    <source>
        <dbReference type="ARBA" id="ARBA00004571"/>
    </source>
</evidence>
<dbReference type="SMART" id="SM00965">
    <property type="entry name" value="STN"/>
    <property type="match status" value="1"/>
</dbReference>
<evidence type="ECO:0000256" key="6">
    <source>
        <dbReference type="ARBA" id="ARBA00023004"/>
    </source>
</evidence>
<evidence type="ECO:0000256" key="11">
    <source>
        <dbReference type="RuleBase" id="RU003357"/>
    </source>
</evidence>
<evidence type="ECO:0000313" key="15">
    <source>
        <dbReference type="Proteomes" id="UP000297872"/>
    </source>
</evidence>
<keyword evidence="7 11" id="KW-0798">TonB box</keyword>
<name>A0A4Y8VUS6_9BACT</name>
<dbReference type="Gene3D" id="2.170.130.10">
    <property type="entry name" value="TonB-dependent receptor, plug domain"/>
    <property type="match status" value="1"/>
</dbReference>
<dbReference type="Gene3D" id="3.55.50.30">
    <property type="match status" value="1"/>
</dbReference>
<evidence type="ECO:0000256" key="2">
    <source>
        <dbReference type="ARBA" id="ARBA00022448"/>
    </source>
</evidence>
<keyword evidence="8 10" id="KW-0472">Membrane</keyword>
<gene>
    <name evidence="14" type="ORF">EXN75_01915</name>
</gene>
<dbReference type="NCBIfam" id="TIGR04056">
    <property type="entry name" value="OMP_RagA_SusC"/>
    <property type="match status" value="1"/>
</dbReference>
<dbReference type="Gene3D" id="2.40.170.20">
    <property type="entry name" value="TonB-dependent receptor, beta-barrel domain"/>
    <property type="match status" value="1"/>
</dbReference>
<comment type="caution">
    <text evidence="14">The sequence shown here is derived from an EMBL/GenBank/DDBJ whole genome shotgun (WGS) entry which is preliminary data.</text>
</comment>
<dbReference type="InterPro" id="IPR012910">
    <property type="entry name" value="Plug_dom"/>
</dbReference>
<evidence type="ECO:0000313" key="14">
    <source>
        <dbReference type="EMBL" id="TFH84359.1"/>
    </source>
</evidence>
<evidence type="ECO:0000256" key="9">
    <source>
        <dbReference type="ARBA" id="ARBA00023237"/>
    </source>
</evidence>
<keyword evidence="5 10" id="KW-0812">Transmembrane</keyword>
<dbReference type="OrthoDB" id="9768177at2"/>
<dbReference type="Pfam" id="PF00593">
    <property type="entry name" value="TonB_dep_Rec_b-barrel"/>
    <property type="match status" value="1"/>
</dbReference>
<dbReference type="InterPro" id="IPR011662">
    <property type="entry name" value="Secretin/TonB_short_N"/>
</dbReference>
<keyword evidence="6" id="KW-0408">Iron</keyword>
<dbReference type="GO" id="GO:0006826">
    <property type="term" value="P:iron ion transport"/>
    <property type="evidence" value="ECO:0007669"/>
    <property type="project" value="UniProtKB-KW"/>
</dbReference>
<evidence type="ECO:0000256" key="12">
    <source>
        <dbReference type="SAM" id="SignalP"/>
    </source>
</evidence>
<evidence type="ECO:0000256" key="4">
    <source>
        <dbReference type="ARBA" id="ARBA00022496"/>
    </source>
</evidence>
<dbReference type="Pfam" id="PF07715">
    <property type="entry name" value="Plug"/>
    <property type="match status" value="1"/>
</dbReference>
<evidence type="ECO:0000256" key="7">
    <source>
        <dbReference type="ARBA" id="ARBA00023077"/>
    </source>
</evidence>
<sequence>MRKKRILFSTCLALLVSGYTGSYAVAQTNGVKYEQMISSKPLTSVLKELEERFSTKIIFSYEDLDAYKVNANVKANSIESALKQVLAGLPVTYTQNNGVISVKVISPNSTVGQAAKVTISGRVLDDKGDPIPAATVTLQGKKGIGTVTDFNGNFTMNLDQGKGETLLVSFLGMKTSSYFVNCRKNVSNITVTLSDDKQLLDEVVVIGYGTAKAKDLTGSVSRLSEKDVEMAPMTSNIASMIQGKAAGVNVMISNASPTSPVSLVIRGQSSLSGDGQPLWVIDGVPQYSASISGDVSNTLYNLDLNDVQSIDILKDASATAIYGSRAANGVVIVTTKTGSEGMKPTIEFNARYGWQELNSNDMKTLNAEEYKTYSKKANLLEAFRNGGMTYFNRKYMDLDKFNLINTSQWDMTDIDNLWLPNAYYNGHDNYWDMMTQSAAVQNYNVSIRGGSPKTSYYASVSYKDQDGIVKGSNSRTFGGRFNFESMVSDKLKFGMNMDASSRSANQKDNMIYRLIKMRPDYPAYNEDGTINTIDYYTKNPLVELKDLNYSVSRNINASGFLEYNIFKFLKFRTTLNAQYGNAKSESFTRRYYDSGTNSGTQSDTQNYTIVWDNLLTFYKTMGKHDLQAMLGHSVEHISTDYMSASGTNYPDDDILTNLGSAANRSKMNSNKSAASLVSVFARAQYKYNDRYLLTGTFRTDGSSRFGKDNRWGYFPSVAAGWIMTEEEFMKPLKDVVSYLKLRASYGLTGSQNLGYYDFTSYMGSNMFNKQPGTYPSTLGNNTLQWESQTQTDIGLDYGFLDDRIRGSFGWYRKYVDNLITNRPVPISSGFSSADQNIGAISNTGIEFDITADIIKNHDMTWEVNFNAAHNRGILEKLNGVAKYLGGTAYANYKIEEGGKLGRFYGYVDAGRLYENGEEVWACKPIDPSTGKPTNYRVTSWTENVGDVYVVDLDGDGKITADGDRTYIGDAIPDMFGGFGTTLYWKGLMCNLTFTYSIGGQRYWSDEASTFGGTNAYNTLNIVKDSYTMVGNNNPKYPVVTHYGMGQNSVFTNRWLHDASYMRLSALNLSYKFPVEWFRKSVVKGIELTFQATNLFTITKYPGMDPQGNFNAGAGLYGYGTDYSTYPSAKTFNVGVKVTIK</sequence>
<dbReference type="InterPro" id="IPR023997">
    <property type="entry name" value="TonB-dep_OMP_SusC/RagA_CS"/>
</dbReference>
<dbReference type="SUPFAM" id="SSF56935">
    <property type="entry name" value="Porins"/>
    <property type="match status" value="1"/>
</dbReference>
<dbReference type="InterPro" id="IPR000531">
    <property type="entry name" value="Beta-barrel_TonB"/>
</dbReference>
<keyword evidence="4" id="KW-0406">Ion transport</keyword>
<keyword evidence="2 10" id="KW-0813">Transport</keyword>
<evidence type="ECO:0000256" key="10">
    <source>
        <dbReference type="PROSITE-ProRule" id="PRU01360"/>
    </source>
</evidence>
<dbReference type="InterPro" id="IPR036942">
    <property type="entry name" value="Beta-barrel_TonB_sf"/>
</dbReference>
<accession>A0A4Y8VUS6</accession>
<dbReference type="Pfam" id="PF16344">
    <property type="entry name" value="FecR_C"/>
    <property type="match status" value="1"/>
</dbReference>
<dbReference type="NCBIfam" id="TIGR04057">
    <property type="entry name" value="SusC_RagA_signa"/>
    <property type="match status" value="1"/>
</dbReference>
<keyword evidence="9 10" id="KW-0998">Cell outer membrane</keyword>
<evidence type="ECO:0000256" key="8">
    <source>
        <dbReference type="ARBA" id="ARBA00023136"/>
    </source>
</evidence>